<reference evidence="1 2" key="1">
    <citation type="journal article" date="2016" name="Environ. Microbiol.">
        <title>Genomic resolution of a cold subsurface aquifer community provides metabolic insights for novel microbes adapted to high CO concentrations.</title>
        <authorList>
            <person name="Probst A.J."/>
            <person name="Castelle C.J."/>
            <person name="Singh A."/>
            <person name="Brown C.T."/>
            <person name="Anantharaman K."/>
            <person name="Sharon I."/>
            <person name="Hug L.A."/>
            <person name="Burstein D."/>
            <person name="Emerson J.B."/>
            <person name="Thomas B.C."/>
            <person name="Banfield J.F."/>
        </authorList>
    </citation>
    <scope>NUCLEOTIDE SEQUENCE [LARGE SCALE GENOMIC DNA]</scope>
    <source>
        <strain evidence="1">CG1_02_37_44</strain>
    </source>
</reference>
<dbReference type="Proteomes" id="UP000183192">
    <property type="component" value="Unassembled WGS sequence"/>
</dbReference>
<accession>A0A1J4T5W4</accession>
<name>A0A1J4T5W4_9BACT</name>
<dbReference type="STRING" id="1805146.AUJ27_02970"/>
<organism evidence="1 2">
    <name type="scientific">Candidatus Falkowbacteria bacterium CG1_02_37_44</name>
    <dbReference type="NCBI Taxonomy" id="1805146"/>
    <lineage>
        <taxon>Bacteria</taxon>
        <taxon>Candidatus Falkowiibacteriota</taxon>
    </lineage>
</organism>
<evidence type="ECO:0000313" key="2">
    <source>
        <dbReference type="Proteomes" id="UP000183192"/>
    </source>
</evidence>
<proteinExistence type="predicted"/>
<dbReference type="EMBL" id="MNUU01000056">
    <property type="protein sequence ID" value="OIO07178.1"/>
    <property type="molecule type" value="Genomic_DNA"/>
</dbReference>
<evidence type="ECO:0008006" key="3">
    <source>
        <dbReference type="Google" id="ProtNLM"/>
    </source>
</evidence>
<protein>
    <recommendedName>
        <fullName evidence="3">AbiEi antitoxin C-terminal domain-containing protein</fullName>
    </recommendedName>
</protein>
<gene>
    <name evidence="1" type="ORF">AUJ27_02970</name>
</gene>
<comment type="caution">
    <text evidence="1">The sequence shown here is derived from an EMBL/GenBank/DDBJ whole genome shotgun (WGS) entry which is preliminary data.</text>
</comment>
<dbReference type="AlphaFoldDB" id="A0A1J4T5W4"/>
<sequence>MDKIRNYLKWDYFEEIILEKGFIYFNLYDLERLFPPYDKALKKFLTRKVKEGKLIRLKKNLYCLKRKIPSDYLIANLLYQPSYLSLEFALSYYSIIPETVYSITSVTSKPTREYVVEGKVFSYQTIKKRAFCGYLPRQTDGKTFLIATAEKTLADYLYFVSLGKKSLNDRTDWSKVDRKKVKTYLLDDFQLNPLTVKKLIP</sequence>
<evidence type="ECO:0000313" key="1">
    <source>
        <dbReference type="EMBL" id="OIO07178.1"/>
    </source>
</evidence>